<dbReference type="InterPro" id="IPR011006">
    <property type="entry name" value="CheY-like_superfamily"/>
</dbReference>
<evidence type="ECO:0000256" key="8">
    <source>
        <dbReference type="ARBA" id="ARBA00022833"/>
    </source>
</evidence>
<dbReference type="SUPFAM" id="SSF52172">
    <property type="entry name" value="CheY-like"/>
    <property type="match status" value="1"/>
</dbReference>
<evidence type="ECO:0000256" key="4">
    <source>
        <dbReference type="ARBA" id="ARBA00022670"/>
    </source>
</evidence>
<evidence type="ECO:0000256" key="1">
    <source>
        <dbReference type="ARBA" id="ARBA00001947"/>
    </source>
</evidence>
<proteinExistence type="predicted"/>
<feature type="transmembrane region" description="Helical" evidence="12">
    <location>
        <begin position="232"/>
        <end position="255"/>
    </location>
</feature>
<dbReference type="PROSITE" id="PS50110">
    <property type="entry name" value="RESPONSE_REGULATORY"/>
    <property type="match status" value="1"/>
</dbReference>
<keyword evidence="9 12" id="KW-1133">Transmembrane helix</keyword>
<evidence type="ECO:0000313" key="14">
    <source>
        <dbReference type="EMBL" id="SVA84853.1"/>
    </source>
</evidence>
<dbReference type="AlphaFoldDB" id="A0A381Z7U5"/>
<dbReference type="InterPro" id="IPR001915">
    <property type="entry name" value="Peptidase_M48"/>
</dbReference>
<dbReference type="GO" id="GO:0004222">
    <property type="term" value="F:metalloendopeptidase activity"/>
    <property type="evidence" value="ECO:0007669"/>
    <property type="project" value="InterPro"/>
</dbReference>
<dbReference type="GO" id="GO:0005886">
    <property type="term" value="C:plasma membrane"/>
    <property type="evidence" value="ECO:0007669"/>
    <property type="project" value="UniProtKB-SubCell"/>
</dbReference>
<dbReference type="GO" id="GO:0006508">
    <property type="term" value="P:proteolysis"/>
    <property type="evidence" value="ECO:0007669"/>
    <property type="project" value="UniProtKB-KW"/>
</dbReference>
<feature type="transmembrane region" description="Helical" evidence="12">
    <location>
        <begin position="67"/>
        <end position="85"/>
    </location>
</feature>
<dbReference type="SUPFAM" id="SSF158682">
    <property type="entry name" value="TerB-like"/>
    <property type="match status" value="1"/>
</dbReference>
<evidence type="ECO:0000256" key="11">
    <source>
        <dbReference type="ARBA" id="ARBA00023136"/>
    </source>
</evidence>
<keyword evidence="3" id="KW-1003">Cell membrane</keyword>
<dbReference type="GO" id="GO:0046872">
    <property type="term" value="F:metal ion binding"/>
    <property type="evidence" value="ECO:0007669"/>
    <property type="project" value="UniProtKB-KW"/>
</dbReference>
<feature type="transmembrane region" description="Helical" evidence="12">
    <location>
        <begin position="192"/>
        <end position="212"/>
    </location>
</feature>
<protein>
    <recommendedName>
        <fullName evidence="13">Response regulatory domain-containing protein</fullName>
    </recommendedName>
</protein>
<evidence type="ECO:0000256" key="12">
    <source>
        <dbReference type="SAM" id="Phobius"/>
    </source>
</evidence>
<evidence type="ECO:0000256" key="6">
    <source>
        <dbReference type="ARBA" id="ARBA00022723"/>
    </source>
</evidence>
<dbReference type="InterPro" id="IPR050083">
    <property type="entry name" value="HtpX_protease"/>
</dbReference>
<comment type="cofactor">
    <cofactor evidence="1">
        <name>Zn(2+)</name>
        <dbReference type="ChEBI" id="CHEBI:29105"/>
    </cofactor>
</comment>
<reference evidence="14" key="1">
    <citation type="submission" date="2018-05" db="EMBL/GenBank/DDBJ databases">
        <authorList>
            <person name="Lanie J.A."/>
            <person name="Ng W.-L."/>
            <person name="Kazmierczak K.M."/>
            <person name="Andrzejewski T.M."/>
            <person name="Davidsen T.M."/>
            <person name="Wayne K.J."/>
            <person name="Tettelin H."/>
            <person name="Glass J.I."/>
            <person name="Rusch D."/>
            <person name="Podicherti R."/>
            <person name="Tsui H.-C.T."/>
            <person name="Winkler M.E."/>
        </authorList>
    </citation>
    <scope>NUCLEOTIDE SEQUENCE</scope>
</reference>
<keyword evidence="11 12" id="KW-0472">Membrane</keyword>
<evidence type="ECO:0000256" key="2">
    <source>
        <dbReference type="ARBA" id="ARBA00004651"/>
    </source>
</evidence>
<dbReference type="GO" id="GO:0000160">
    <property type="term" value="P:phosphorelay signal transduction system"/>
    <property type="evidence" value="ECO:0007669"/>
    <property type="project" value="InterPro"/>
</dbReference>
<keyword evidence="4" id="KW-0645">Protease</keyword>
<keyword evidence="6" id="KW-0479">Metal-binding</keyword>
<feature type="transmembrane region" description="Helical" evidence="12">
    <location>
        <begin position="17"/>
        <end position="47"/>
    </location>
</feature>
<sequence length="816" mass="89804">MDFFDRQYLARKNTRKFVLLFCLVIFAISLLNHIVMSSLFGVIGYFTENGDKGFFVFILDYFFNWKFALYSILGTLALIFLLALYKHFQMRNGGAGIAELLGGRKINMATNVPHERKLMNIVEEMSIASSVPIPDVYLFDRQRGINAFAAGYTVDDCVIGVTEGCVRLLNRDELQGVMAHEFSHILNQDMRLNLRLVIFVHGLLSVAMFGQAINETADAVDDTAGDEGNPAIFIVIIGTLIYCLGSLGAYLSALVKCAVSREREYLADASAVQFTRNADGFASALKKIGAWESGSRITGARAWELSHMFFGSGLPGEAGSRSDTHPPLHKRIKLIDPHFDGDLSGIKFPDYPMYESEKEPPLKGASVLWVEDNELAVSAIKESLSGFDSLELIVSGEHQQIEALLASKRFDYVIVNIGVADWVSGEFLKHLSISNETNLFIMISNASMSNALDALQNEERDIVEKPIARDKLPVQLHSLADRFDFHFIGWYGIYLCRKRGQQAVASAVAQDPVSSTLGQAGIPGVVGLAAVAEEKQKQQTQLKVSEVVGSPKPEHMDFAVWIVRSLPQSIWLAIHESHDACALVFSLLLEPKGNSVRDAQRQIIEDHFGEHMAQAAVRFHDEFKHVDSRAKLPVVDLAIGSLRQLSEFQFVSFKHVIEELIHADQAMDLFEYSLSKLVVRHLDPHFGNKPVTVVHIYSLKNMGRECSVLISALANVAGADEASVELAFAAGKALLAEKVPVDYIDASSSSLSELDQVLAKLNTLEPVLKKLVINACAVTVSADGHLQRQEAELLRAISDGLGCPIPPLAIAFDTAA</sequence>
<feature type="domain" description="Response regulatory" evidence="13">
    <location>
        <begin position="366"/>
        <end position="480"/>
    </location>
</feature>
<dbReference type="InterPro" id="IPR029024">
    <property type="entry name" value="TerB-like"/>
</dbReference>
<organism evidence="14">
    <name type="scientific">marine metagenome</name>
    <dbReference type="NCBI Taxonomy" id="408172"/>
    <lineage>
        <taxon>unclassified sequences</taxon>
        <taxon>metagenomes</taxon>
        <taxon>ecological metagenomes</taxon>
    </lineage>
</organism>
<gene>
    <name evidence="14" type="ORF">METZ01_LOCUS137707</name>
</gene>
<dbReference type="Gene3D" id="3.30.2010.10">
    <property type="entry name" value="Metalloproteases ('zincins'), catalytic domain"/>
    <property type="match status" value="1"/>
</dbReference>
<evidence type="ECO:0000259" key="13">
    <source>
        <dbReference type="PROSITE" id="PS50110"/>
    </source>
</evidence>
<dbReference type="EMBL" id="UINC01020140">
    <property type="protein sequence ID" value="SVA84853.1"/>
    <property type="molecule type" value="Genomic_DNA"/>
</dbReference>
<keyword evidence="10" id="KW-0482">Metalloprotease</keyword>
<evidence type="ECO:0000256" key="5">
    <source>
        <dbReference type="ARBA" id="ARBA00022692"/>
    </source>
</evidence>
<keyword evidence="7" id="KW-0378">Hydrolase</keyword>
<keyword evidence="5 12" id="KW-0812">Transmembrane</keyword>
<name>A0A381Z7U5_9ZZZZ</name>
<comment type="subcellular location">
    <subcellularLocation>
        <location evidence="2">Cell membrane</location>
        <topology evidence="2">Multi-pass membrane protein</topology>
    </subcellularLocation>
</comment>
<keyword evidence="8" id="KW-0862">Zinc</keyword>
<dbReference type="InterPro" id="IPR001789">
    <property type="entry name" value="Sig_transdc_resp-reg_receiver"/>
</dbReference>
<evidence type="ECO:0000256" key="9">
    <source>
        <dbReference type="ARBA" id="ARBA00022989"/>
    </source>
</evidence>
<dbReference type="PANTHER" id="PTHR43221">
    <property type="entry name" value="PROTEASE HTPX"/>
    <property type="match status" value="1"/>
</dbReference>
<evidence type="ECO:0000256" key="7">
    <source>
        <dbReference type="ARBA" id="ARBA00022801"/>
    </source>
</evidence>
<evidence type="ECO:0000256" key="3">
    <source>
        <dbReference type="ARBA" id="ARBA00022475"/>
    </source>
</evidence>
<evidence type="ECO:0000256" key="10">
    <source>
        <dbReference type="ARBA" id="ARBA00023049"/>
    </source>
</evidence>
<dbReference type="PANTHER" id="PTHR43221:SF1">
    <property type="entry name" value="PROTEASE HTPX"/>
    <property type="match status" value="1"/>
</dbReference>
<dbReference type="Pfam" id="PF01435">
    <property type="entry name" value="Peptidase_M48"/>
    <property type="match status" value="1"/>
</dbReference>
<dbReference type="Gene3D" id="3.40.50.2300">
    <property type="match status" value="1"/>
</dbReference>
<accession>A0A381Z7U5</accession>